<sequence length="185" mass="19777">MPVVLVSQPHGRCGLLSATGTPLFHSPAFLPLPFRRNPPGSCYNRPPPPPLFLFCVNRALLLHPSLPPPLLLFSFSSIGTMSSPAVAAATTVSRTDILRLYRSLLSAGRGFADYNFRAHARRRVAEEFRVKRDSTGVPEAYAWGLTQLGVVRRQAAISRMYAPPPTVLEGTPAAGPPPAPAAGGA</sequence>
<accession>A0ACC3C467</accession>
<gene>
    <name evidence="1" type="ORF">I4F81_007187</name>
</gene>
<reference evidence="1" key="1">
    <citation type="submission" date="2019-11" db="EMBL/GenBank/DDBJ databases">
        <title>Nori genome reveals adaptations in red seaweeds to the harsh intertidal environment.</title>
        <authorList>
            <person name="Wang D."/>
            <person name="Mao Y."/>
        </authorList>
    </citation>
    <scope>NUCLEOTIDE SEQUENCE</scope>
    <source>
        <tissue evidence="1">Gametophyte</tissue>
    </source>
</reference>
<protein>
    <submittedName>
        <fullName evidence="1">Uncharacterized protein</fullName>
    </submittedName>
</protein>
<proteinExistence type="predicted"/>
<evidence type="ECO:0000313" key="1">
    <source>
        <dbReference type="EMBL" id="KAK1864643.1"/>
    </source>
</evidence>
<dbReference type="EMBL" id="CM020619">
    <property type="protein sequence ID" value="KAK1864643.1"/>
    <property type="molecule type" value="Genomic_DNA"/>
</dbReference>
<keyword evidence="2" id="KW-1185">Reference proteome</keyword>
<evidence type="ECO:0000313" key="2">
    <source>
        <dbReference type="Proteomes" id="UP000798662"/>
    </source>
</evidence>
<name>A0ACC3C467_PYRYE</name>
<comment type="caution">
    <text evidence="1">The sequence shown here is derived from an EMBL/GenBank/DDBJ whole genome shotgun (WGS) entry which is preliminary data.</text>
</comment>
<dbReference type="Proteomes" id="UP000798662">
    <property type="component" value="Chromosome 2"/>
</dbReference>
<organism evidence="1 2">
    <name type="scientific">Pyropia yezoensis</name>
    <name type="common">Susabi-nori</name>
    <name type="synonym">Porphyra yezoensis</name>
    <dbReference type="NCBI Taxonomy" id="2788"/>
    <lineage>
        <taxon>Eukaryota</taxon>
        <taxon>Rhodophyta</taxon>
        <taxon>Bangiophyceae</taxon>
        <taxon>Bangiales</taxon>
        <taxon>Bangiaceae</taxon>
        <taxon>Pyropia</taxon>
    </lineage>
</organism>